<accession>W1NWF4</accession>
<evidence type="ECO:0000256" key="2">
    <source>
        <dbReference type="PROSITE-ProRule" id="PRU00259"/>
    </source>
</evidence>
<feature type="repeat" description="ARM" evidence="2">
    <location>
        <begin position="371"/>
        <end position="399"/>
    </location>
</feature>
<dbReference type="PANTHER" id="PTHR46241">
    <property type="entry name" value="ARMADILLO REPEAT-CONTAINING PROTEIN 4 ARMC4"/>
    <property type="match status" value="1"/>
</dbReference>
<feature type="repeat" description="ARM" evidence="2">
    <location>
        <begin position="330"/>
        <end position="372"/>
    </location>
</feature>
<feature type="repeat" description="ARM" evidence="2">
    <location>
        <begin position="88"/>
        <end position="130"/>
    </location>
</feature>
<dbReference type="HOGENOM" id="CLU_583190_0_0_1"/>
<dbReference type="OMA" id="SRWYLLE"/>
<evidence type="ECO:0000313" key="4">
    <source>
        <dbReference type="Proteomes" id="UP000017836"/>
    </source>
</evidence>
<dbReference type="InterPro" id="IPR000225">
    <property type="entry name" value="Armadillo"/>
</dbReference>
<dbReference type="STRING" id="13333.W1NWF4"/>
<name>W1NWF4_AMBTC</name>
<dbReference type="PANTHER" id="PTHR46241:SF1">
    <property type="entry name" value="OUTER DYNEIN ARM-DOCKING COMPLEX SUBUNIT 2"/>
    <property type="match status" value="1"/>
</dbReference>
<dbReference type="AlphaFoldDB" id="W1NWF4"/>
<proteinExistence type="predicted"/>
<dbReference type="Gramene" id="ERM99610">
    <property type="protein sequence ID" value="ERM99610"/>
    <property type="gene ID" value="AMTR_s00088p00156420"/>
</dbReference>
<protein>
    <recommendedName>
        <fullName evidence="5">Armadillo repeat-containing domain-containing protein</fullName>
    </recommendedName>
</protein>
<dbReference type="InterPro" id="IPR011989">
    <property type="entry name" value="ARM-like"/>
</dbReference>
<dbReference type="SUPFAM" id="SSF48371">
    <property type="entry name" value="ARM repeat"/>
    <property type="match status" value="1"/>
</dbReference>
<dbReference type="Proteomes" id="UP000017836">
    <property type="component" value="Unassembled WGS sequence"/>
</dbReference>
<dbReference type="PROSITE" id="PS50176">
    <property type="entry name" value="ARM_REPEAT"/>
    <property type="match status" value="3"/>
</dbReference>
<keyword evidence="4" id="KW-1185">Reference proteome</keyword>
<dbReference type="EMBL" id="KI394998">
    <property type="protein sequence ID" value="ERM99610.1"/>
    <property type="molecule type" value="Genomic_DNA"/>
</dbReference>
<organism evidence="3 4">
    <name type="scientific">Amborella trichopoda</name>
    <dbReference type="NCBI Taxonomy" id="13333"/>
    <lineage>
        <taxon>Eukaryota</taxon>
        <taxon>Viridiplantae</taxon>
        <taxon>Streptophyta</taxon>
        <taxon>Embryophyta</taxon>
        <taxon>Tracheophyta</taxon>
        <taxon>Spermatophyta</taxon>
        <taxon>Magnoliopsida</taxon>
        <taxon>Amborellales</taxon>
        <taxon>Amborellaceae</taxon>
        <taxon>Amborella</taxon>
    </lineage>
</organism>
<feature type="repeat" description="HEAT" evidence="1">
    <location>
        <begin position="331"/>
        <end position="369"/>
    </location>
</feature>
<dbReference type="OrthoDB" id="409644at2759"/>
<gene>
    <name evidence="3" type="ORF">AMTR_s00088p00156420</name>
</gene>
<dbReference type="PROSITE" id="PS50077">
    <property type="entry name" value="HEAT_REPEAT"/>
    <property type="match status" value="1"/>
</dbReference>
<evidence type="ECO:0008006" key="5">
    <source>
        <dbReference type="Google" id="ProtNLM"/>
    </source>
</evidence>
<dbReference type="InterPro" id="IPR021133">
    <property type="entry name" value="HEAT_type_2"/>
</dbReference>
<reference evidence="4" key="1">
    <citation type="journal article" date="2013" name="Science">
        <title>The Amborella genome and the evolution of flowering plants.</title>
        <authorList>
            <consortium name="Amborella Genome Project"/>
        </authorList>
    </citation>
    <scope>NUCLEOTIDE SEQUENCE [LARGE SCALE GENOMIC DNA]</scope>
</reference>
<evidence type="ECO:0000313" key="3">
    <source>
        <dbReference type="EMBL" id="ERM99610.1"/>
    </source>
</evidence>
<dbReference type="Gene3D" id="1.25.10.10">
    <property type="entry name" value="Leucine-rich Repeat Variant"/>
    <property type="match status" value="3"/>
</dbReference>
<dbReference type="SMART" id="SM00185">
    <property type="entry name" value="ARM"/>
    <property type="match status" value="8"/>
</dbReference>
<evidence type="ECO:0000256" key="1">
    <source>
        <dbReference type="PROSITE-ProRule" id="PRU00103"/>
    </source>
</evidence>
<dbReference type="eggNOG" id="KOG4224">
    <property type="taxonomic scope" value="Eukaryota"/>
</dbReference>
<dbReference type="Pfam" id="PF00514">
    <property type="entry name" value="Arm"/>
    <property type="match status" value="2"/>
</dbReference>
<sequence length="453" mass="49394">MDWEKASDAYGKLIKDGNESMKVRATIELGKLSKDAPEAIIERIVPLLVNLLNLSTGGSQLLQEAAVFSLRSIAHRCDKFCICIGDGGAIPILMRLLLNSQGRFQRLVVKCLRELVICTPSNRIILARNGGLEPILNLMSSSSQYTKPYFAEILSSLTLLREVRRIIINVGGLLSLIECATIGMMVSRTRAAHALGLLGMTRRSRRLLVDLGVIPVLINLLREGDMPAKLVSGNALGIISSHLDYLRPIAQEGAIPIFAQLLEGSEHMGKEIAEDVFCILAVAEENAVAIAGHLVRILQGSNDEAKAAAADVLWDLSSYKHSISVVRASGAIPVLLELLQDGNADVREKASGAVAQLSYDEGDRGALAQAGIIPILMNLLREDSEELKDNAAEALINFSEDPLLRDMISGAFDIPSFRNIQDRLARVQSSDEHTVRSLRLMSIEQFTWDPQFG</sequence>
<dbReference type="InterPro" id="IPR016024">
    <property type="entry name" value="ARM-type_fold"/>
</dbReference>